<dbReference type="Proteomes" id="UP000015106">
    <property type="component" value="Chromosome 2"/>
</dbReference>
<dbReference type="InterPro" id="IPR029058">
    <property type="entry name" value="AB_hydrolase_fold"/>
</dbReference>
<dbReference type="EnsemblPlants" id="TuG1812G0200000986.01.T02">
    <property type="protein sequence ID" value="TuG1812G0200000986.01.T02"/>
    <property type="gene ID" value="TuG1812G0200000986.01"/>
</dbReference>
<proteinExistence type="predicted"/>
<evidence type="ECO:0000313" key="2">
    <source>
        <dbReference type="EnsemblPlants" id="TuG1812G0200000986.01.T02"/>
    </source>
</evidence>
<name>A0A8R7PA68_TRIUA</name>
<organism evidence="2 3">
    <name type="scientific">Triticum urartu</name>
    <name type="common">Red wild einkorn</name>
    <name type="synonym">Crithodium urartu</name>
    <dbReference type="NCBI Taxonomy" id="4572"/>
    <lineage>
        <taxon>Eukaryota</taxon>
        <taxon>Viridiplantae</taxon>
        <taxon>Streptophyta</taxon>
        <taxon>Embryophyta</taxon>
        <taxon>Tracheophyta</taxon>
        <taxon>Spermatophyta</taxon>
        <taxon>Magnoliopsida</taxon>
        <taxon>Liliopsida</taxon>
        <taxon>Poales</taxon>
        <taxon>Poaceae</taxon>
        <taxon>BOP clade</taxon>
        <taxon>Pooideae</taxon>
        <taxon>Triticodae</taxon>
        <taxon>Triticeae</taxon>
        <taxon>Triticinae</taxon>
        <taxon>Triticum</taxon>
    </lineage>
</organism>
<evidence type="ECO:0000313" key="3">
    <source>
        <dbReference type="Proteomes" id="UP000015106"/>
    </source>
</evidence>
<dbReference type="InterPro" id="IPR005645">
    <property type="entry name" value="FSH-like_dom"/>
</dbReference>
<feature type="domain" description="Serine hydrolase" evidence="1">
    <location>
        <begin position="5"/>
        <end position="71"/>
    </location>
</feature>
<gene>
    <name evidence="2" type="primary">LOC125535580</name>
</gene>
<evidence type="ECO:0000259" key="1">
    <source>
        <dbReference type="Pfam" id="PF03959"/>
    </source>
</evidence>
<dbReference type="Gene3D" id="3.40.50.1820">
    <property type="entry name" value="alpha/beta hydrolase"/>
    <property type="match status" value="1"/>
</dbReference>
<accession>A0A8R7PA68</accession>
<reference evidence="3" key="1">
    <citation type="journal article" date="2013" name="Nature">
        <title>Draft genome of the wheat A-genome progenitor Triticum urartu.</title>
        <authorList>
            <person name="Ling H.Q."/>
            <person name="Zhao S."/>
            <person name="Liu D."/>
            <person name="Wang J."/>
            <person name="Sun H."/>
            <person name="Zhang C."/>
            <person name="Fan H."/>
            <person name="Li D."/>
            <person name="Dong L."/>
            <person name="Tao Y."/>
            <person name="Gao C."/>
            <person name="Wu H."/>
            <person name="Li Y."/>
            <person name="Cui Y."/>
            <person name="Guo X."/>
            <person name="Zheng S."/>
            <person name="Wang B."/>
            <person name="Yu K."/>
            <person name="Liang Q."/>
            <person name="Yang W."/>
            <person name="Lou X."/>
            <person name="Chen J."/>
            <person name="Feng M."/>
            <person name="Jian J."/>
            <person name="Zhang X."/>
            <person name="Luo G."/>
            <person name="Jiang Y."/>
            <person name="Liu J."/>
            <person name="Wang Z."/>
            <person name="Sha Y."/>
            <person name="Zhang B."/>
            <person name="Wu H."/>
            <person name="Tang D."/>
            <person name="Shen Q."/>
            <person name="Xue P."/>
            <person name="Zou S."/>
            <person name="Wang X."/>
            <person name="Liu X."/>
            <person name="Wang F."/>
            <person name="Yang Y."/>
            <person name="An X."/>
            <person name="Dong Z."/>
            <person name="Zhang K."/>
            <person name="Zhang X."/>
            <person name="Luo M.C."/>
            <person name="Dvorak J."/>
            <person name="Tong Y."/>
            <person name="Wang J."/>
            <person name="Yang H."/>
            <person name="Li Z."/>
            <person name="Wang D."/>
            <person name="Zhang A."/>
            <person name="Wang J."/>
        </authorList>
    </citation>
    <scope>NUCLEOTIDE SEQUENCE</scope>
    <source>
        <strain evidence="3">cv. G1812</strain>
    </source>
</reference>
<dbReference type="PANTHER" id="PTHR22778:SF55">
    <property type="entry name" value="ESTERASE C25G4.2-LIKE"/>
    <property type="match status" value="1"/>
</dbReference>
<sequence>MEQEKKLKVLCLHGFRTSGGFLKKQISKWHPSILQQFDTVFPDGQFPAGGKSDIEGIFPPPYFEWFQFDKVSFSVETRTEISTSSRLQFGFQLASFMCSYCRISPNTQI</sequence>
<dbReference type="AlphaFoldDB" id="A0A8R7PA68"/>
<dbReference type="Gramene" id="TuG1812G0200000986.01.T02">
    <property type="protein sequence ID" value="TuG1812G0200000986.01.T02"/>
    <property type="gene ID" value="TuG1812G0200000986.01"/>
</dbReference>
<reference evidence="2" key="3">
    <citation type="submission" date="2022-06" db="UniProtKB">
        <authorList>
            <consortium name="EnsemblPlants"/>
        </authorList>
    </citation>
    <scope>IDENTIFICATION</scope>
</reference>
<dbReference type="PANTHER" id="PTHR22778">
    <property type="entry name" value="OVARIAN CANCER GENE-2 PROTEIN-RELATED"/>
    <property type="match status" value="1"/>
</dbReference>
<protein>
    <recommendedName>
        <fullName evidence="1">Serine hydrolase domain-containing protein</fullName>
    </recommendedName>
</protein>
<dbReference type="Pfam" id="PF03959">
    <property type="entry name" value="FSH1"/>
    <property type="match status" value="1"/>
</dbReference>
<reference evidence="2" key="2">
    <citation type="submission" date="2018-03" db="EMBL/GenBank/DDBJ databases">
        <title>The Triticum urartu genome reveals the dynamic nature of wheat genome evolution.</title>
        <authorList>
            <person name="Ling H."/>
            <person name="Ma B."/>
            <person name="Shi X."/>
            <person name="Liu H."/>
            <person name="Dong L."/>
            <person name="Sun H."/>
            <person name="Cao Y."/>
            <person name="Gao Q."/>
            <person name="Zheng S."/>
            <person name="Li Y."/>
            <person name="Yu Y."/>
            <person name="Du H."/>
            <person name="Qi M."/>
            <person name="Li Y."/>
            <person name="Yu H."/>
            <person name="Cui Y."/>
            <person name="Wang N."/>
            <person name="Chen C."/>
            <person name="Wu H."/>
            <person name="Zhao Y."/>
            <person name="Zhang J."/>
            <person name="Li Y."/>
            <person name="Zhou W."/>
            <person name="Zhang B."/>
            <person name="Hu W."/>
            <person name="Eijk M."/>
            <person name="Tang J."/>
            <person name="Witsenboer H."/>
            <person name="Zhao S."/>
            <person name="Li Z."/>
            <person name="Zhang A."/>
            <person name="Wang D."/>
            <person name="Liang C."/>
        </authorList>
    </citation>
    <scope>NUCLEOTIDE SEQUENCE [LARGE SCALE GENOMIC DNA]</scope>
    <source>
        <strain evidence="2">cv. G1812</strain>
    </source>
</reference>
<keyword evidence="3" id="KW-1185">Reference proteome</keyword>